<reference evidence="16" key="1">
    <citation type="submission" date="2021-12" db="EMBL/GenBank/DDBJ databases">
        <title>Discovery of the Pendulisporaceae a myxobacterial family with distinct sporulation behavior and unique specialized metabolism.</title>
        <authorList>
            <person name="Garcia R."/>
            <person name="Popoff A."/>
            <person name="Bader C.D."/>
            <person name="Loehr J."/>
            <person name="Walesch S."/>
            <person name="Walt C."/>
            <person name="Boldt J."/>
            <person name="Bunk B."/>
            <person name="Haeckl F.J.F.P.J."/>
            <person name="Gunesch A.P."/>
            <person name="Birkelbach J."/>
            <person name="Nuebel U."/>
            <person name="Pietschmann T."/>
            <person name="Bach T."/>
            <person name="Mueller R."/>
        </authorList>
    </citation>
    <scope>NUCLEOTIDE SEQUENCE</scope>
    <source>
        <strain evidence="16">MSr11367</strain>
    </source>
</reference>
<evidence type="ECO:0000256" key="9">
    <source>
        <dbReference type="ARBA" id="ARBA00023237"/>
    </source>
</evidence>
<keyword evidence="4 10" id="KW-0812">Transmembrane</keyword>
<keyword evidence="7 10" id="KW-0472">Membrane</keyword>
<dbReference type="InterPro" id="IPR037066">
    <property type="entry name" value="Plug_dom_sf"/>
</dbReference>
<feature type="signal peptide" evidence="13">
    <location>
        <begin position="1"/>
        <end position="24"/>
    </location>
</feature>
<evidence type="ECO:0000256" key="11">
    <source>
        <dbReference type="RuleBase" id="RU003357"/>
    </source>
</evidence>
<sequence>MRSKRRLALVLHLLVALAARHAAAQTASSQEQEPPKEPKEKAPTDVTVRGKGSPAQRLVRSAESVTVVDLRRAKEQTVDMGEVLARTQGVAIARDGGLGSSTRFSLNGLADEQIRFFLDGVPLASAGFPFGIANVPVNLIERVEVYRGVVPLRFGADALGGALNLVTLDSNYAPRLAASYQTGSNGIHRLSVDGRTRDVDSGLVFGATAFLDRAKNNYDVDVTVDNAVGTPQPVTVPRFHDGYWALGGAVEAGVVDRPWARRLTARLFATGFDKDVQSNLVMSNPPYGDVTRKERVYGGTLRYEQPLAKNLELETLANYARRFMHFTDVGTSVYDWYGRRIRTRLPSSGEVDNTPRDQAFWQDTVYTRALMTWAVAKDHVLRFAVTPSYTVRPGEARARSERRDIATGKLFAMNSGVEYEMNLLEGRFQNIFFVKDYLYRASSADDLGRIFDVDQHRFGIGNAVRYRVNDWLYAKASYERTTRLPSADETFGDGALIGPNPQLEPESSHNVNVGPHIEVRRKRIGDVTLDVNGFFRDTDNLINVFPATNRSTYQNIFRARSIGVEAGGAWTVPGRFLTLDGSVTYNDFRNTATEEPYARYNGDRVPARPYLFGSWGARFRVRGLPGPNDSLEPYYFGRYVHSFFVGWESQGVTALKQVVDAQVTHAAGITWAVFAGDTRVASTFEIDNLTDARVFDIFGAQRPGRQFFVKVAAEMR</sequence>
<keyword evidence="6 11" id="KW-0798">TonB box</keyword>
<evidence type="ECO:0000313" key="17">
    <source>
        <dbReference type="Proteomes" id="UP001374803"/>
    </source>
</evidence>
<feature type="compositionally biased region" description="Basic and acidic residues" evidence="12">
    <location>
        <begin position="33"/>
        <end position="43"/>
    </location>
</feature>
<evidence type="ECO:0000256" key="13">
    <source>
        <dbReference type="SAM" id="SignalP"/>
    </source>
</evidence>
<keyword evidence="2 10" id="KW-0813">Transport</keyword>
<evidence type="ECO:0000256" key="4">
    <source>
        <dbReference type="ARBA" id="ARBA00022692"/>
    </source>
</evidence>
<dbReference type="EMBL" id="CP089983">
    <property type="protein sequence ID" value="WXB04354.1"/>
    <property type="molecule type" value="Genomic_DNA"/>
</dbReference>
<evidence type="ECO:0000256" key="7">
    <source>
        <dbReference type="ARBA" id="ARBA00023136"/>
    </source>
</evidence>
<feature type="chain" id="PRO_5046842757" evidence="13">
    <location>
        <begin position="25"/>
        <end position="716"/>
    </location>
</feature>
<evidence type="ECO:0000256" key="5">
    <source>
        <dbReference type="ARBA" id="ARBA00022729"/>
    </source>
</evidence>
<dbReference type="PANTHER" id="PTHR30069">
    <property type="entry name" value="TONB-DEPENDENT OUTER MEMBRANE RECEPTOR"/>
    <property type="match status" value="1"/>
</dbReference>
<gene>
    <name evidence="16" type="ORF">LVJ94_46555</name>
</gene>
<keyword evidence="9 10" id="KW-0998">Cell outer membrane</keyword>
<feature type="domain" description="TonB-dependent receptor plug" evidence="15">
    <location>
        <begin position="60"/>
        <end position="162"/>
    </location>
</feature>
<dbReference type="InterPro" id="IPR000531">
    <property type="entry name" value="Beta-barrel_TonB"/>
</dbReference>
<dbReference type="Pfam" id="PF07715">
    <property type="entry name" value="Plug"/>
    <property type="match status" value="1"/>
</dbReference>
<dbReference type="InterPro" id="IPR036942">
    <property type="entry name" value="Beta-barrel_TonB_sf"/>
</dbReference>
<evidence type="ECO:0000256" key="12">
    <source>
        <dbReference type="SAM" id="MobiDB-lite"/>
    </source>
</evidence>
<dbReference type="Gene3D" id="2.170.130.10">
    <property type="entry name" value="TonB-dependent receptor, plug domain"/>
    <property type="match status" value="1"/>
</dbReference>
<evidence type="ECO:0000256" key="1">
    <source>
        <dbReference type="ARBA" id="ARBA00004571"/>
    </source>
</evidence>
<dbReference type="SUPFAM" id="SSF56935">
    <property type="entry name" value="Porins"/>
    <property type="match status" value="1"/>
</dbReference>
<dbReference type="PROSITE" id="PS52016">
    <property type="entry name" value="TONB_DEPENDENT_REC_3"/>
    <property type="match status" value="1"/>
</dbReference>
<evidence type="ECO:0000259" key="14">
    <source>
        <dbReference type="Pfam" id="PF00593"/>
    </source>
</evidence>
<proteinExistence type="inferred from homology"/>
<name>A0ABZ2L092_9BACT</name>
<dbReference type="Proteomes" id="UP001374803">
    <property type="component" value="Chromosome"/>
</dbReference>
<keyword evidence="3 10" id="KW-1134">Transmembrane beta strand</keyword>
<feature type="region of interest" description="Disordered" evidence="12">
    <location>
        <begin position="25"/>
        <end position="53"/>
    </location>
</feature>
<keyword evidence="5 13" id="KW-0732">Signal</keyword>
<evidence type="ECO:0000256" key="2">
    <source>
        <dbReference type="ARBA" id="ARBA00022448"/>
    </source>
</evidence>
<comment type="subcellular location">
    <subcellularLocation>
        <location evidence="1 10">Cell outer membrane</location>
        <topology evidence="1 10">Multi-pass membrane protein</topology>
    </subcellularLocation>
</comment>
<dbReference type="RefSeq" id="WP_394833993.1">
    <property type="nucleotide sequence ID" value="NZ_CP089929.1"/>
</dbReference>
<keyword evidence="17" id="KW-1185">Reference proteome</keyword>
<protein>
    <submittedName>
        <fullName evidence="16">TonB-dependent receptor</fullName>
    </submittedName>
</protein>
<evidence type="ECO:0000256" key="3">
    <source>
        <dbReference type="ARBA" id="ARBA00022452"/>
    </source>
</evidence>
<evidence type="ECO:0000256" key="8">
    <source>
        <dbReference type="ARBA" id="ARBA00023170"/>
    </source>
</evidence>
<keyword evidence="8 16" id="KW-0675">Receptor</keyword>
<evidence type="ECO:0000256" key="6">
    <source>
        <dbReference type="ARBA" id="ARBA00023077"/>
    </source>
</evidence>
<dbReference type="PANTHER" id="PTHR30069:SF29">
    <property type="entry name" value="HEMOGLOBIN AND HEMOGLOBIN-HAPTOGLOBIN-BINDING PROTEIN 1-RELATED"/>
    <property type="match status" value="1"/>
</dbReference>
<accession>A0ABZ2L092</accession>
<dbReference type="InterPro" id="IPR039426">
    <property type="entry name" value="TonB-dep_rcpt-like"/>
</dbReference>
<evidence type="ECO:0000313" key="16">
    <source>
        <dbReference type="EMBL" id="WXB04354.1"/>
    </source>
</evidence>
<dbReference type="Pfam" id="PF00593">
    <property type="entry name" value="TonB_dep_Rec_b-barrel"/>
    <property type="match status" value="1"/>
</dbReference>
<dbReference type="Gene3D" id="2.40.170.20">
    <property type="entry name" value="TonB-dependent receptor, beta-barrel domain"/>
    <property type="match status" value="1"/>
</dbReference>
<feature type="domain" description="TonB-dependent receptor-like beta-barrel" evidence="14">
    <location>
        <begin position="259"/>
        <end position="639"/>
    </location>
</feature>
<organism evidence="16 17">
    <name type="scientific">Pendulispora rubella</name>
    <dbReference type="NCBI Taxonomy" id="2741070"/>
    <lineage>
        <taxon>Bacteria</taxon>
        <taxon>Pseudomonadati</taxon>
        <taxon>Myxococcota</taxon>
        <taxon>Myxococcia</taxon>
        <taxon>Myxococcales</taxon>
        <taxon>Sorangiineae</taxon>
        <taxon>Pendulisporaceae</taxon>
        <taxon>Pendulispora</taxon>
    </lineage>
</organism>
<evidence type="ECO:0000256" key="10">
    <source>
        <dbReference type="PROSITE-ProRule" id="PRU01360"/>
    </source>
</evidence>
<dbReference type="InterPro" id="IPR012910">
    <property type="entry name" value="Plug_dom"/>
</dbReference>
<evidence type="ECO:0000259" key="15">
    <source>
        <dbReference type="Pfam" id="PF07715"/>
    </source>
</evidence>
<comment type="similarity">
    <text evidence="10 11">Belongs to the TonB-dependent receptor family.</text>
</comment>